<dbReference type="OrthoDB" id="9803818at2"/>
<dbReference type="GO" id="GO:0005524">
    <property type="term" value="F:ATP binding"/>
    <property type="evidence" value="ECO:0007669"/>
    <property type="project" value="UniProtKB-UniRule"/>
</dbReference>
<dbReference type="PROSITE" id="PS50263">
    <property type="entry name" value="CN_HYDROLASE"/>
    <property type="match status" value="1"/>
</dbReference>
<dbReference type="PIRSF" id="PIRSF006630">
    <property type="entry name" value="NADS_GAT"/>
    <property type="match status" value="1"/>
</dbReference>
<dbReference type="InterPro" id="IPR003694">
    <property type="entry name" value="NAD_synthase"/>
</dbReference>
<dbReference type="InterPro" id="IPR014445">
    <property type="entry name" value="Gln-dep_NAD_synthase"/>
</dbReference>
<comment type="catalytic activity">
    <reaction evidence="7 8">
        <text>deamido-NAD(+) + L-glutamine + ATP + H2O = L-glutamate + AMP + diphosphate + NAD(+) + H(+)</text>
        <dbReference type="Rhea" id="RHEA:24384"/>
        <dbReference type="ChEBI" id="CHEBI:15377"/>
        <dbReference type="ChEBI" id="CHEBI:15378"/>
        <dbReference type="ChEBI" id="CHEBI:29985"/>
        <dbReference type="ChEBI" id="CHEBI:30616"/>
        <dbReference type="ChEBI" id="CHEBI:33019"/>
        <dbReference type="ChEBI" id="CHEBI:57540"/>
        <dbReference type="ChEBI" id="CHEBI:58359"/>
        <dbReference type="ChEBI" id="CHEBI:58437"/>
        <dbReference type="ChEBI" id="CHEBI:456215"/>
        <dbReference type="EC" id="6.3.5.1"/>
    </reaction>
</comment>
<keyword evidence="4 7" id="KW-0547">Nucleotide-binding</keyword>
<dbReference type="GO" id="GO:0004359">
    <property type="term" value="F:glutaminase activity"/>
    <property type="evidence" value="ECO:0007669"/>
    <property type="project" value="InterPro"/>
</dbReference>
<dbReference type="AlphaFoldDB" id="A0A518AR43"/>
<feature type="active site" description="For glutaminase activity" evidence="7">
    <location>
        <position position="111"/>
    </location>
</feature>
<feature type="binding site" evidence="7">
    <location>
        <position position="196"/>
    </location>
    <ligand>
        <name>L-glutamine</name>
        <dbReference type="ChEBI" id="CHEBI:58359"/>
    </ligand>
</feature>
<dbReference type="SUPFAM" id="SSF52402">
    <property type="entry name" value="Adenine nucleotide alpha hydrolases-like"/>
    <property type="match status" value="1"/>
</dbReference>
<evidence type="ECO:0000313" key="11">
    <source>
        <dbReference type="EMBL" id="QDU57186.1"/>
    </source>
</evidence>
<evidence type="ECO:0000256" key="1">
    <source>
        <dbReference type="ARBA" id="ARBA00005188"/>
    </source>
</evidence>
<keyword evidence="5 7" id="KW-0067">ATP-binding</keyword>
<dbReference type="GO" id="GO:0005737">
    <property type="term" value="C:cytoplasm"/>
    <property type="evidence" value="ECO:0007669"/>
    <property type="project" value="InterPro"/>
</dbReference>
<comment type="pathway">
    <text evidence="1 7 8">Cofactor biosynthesis; NAD(+) biosynthesis; NAD(+) from deamido-NAD(+) (L-Gln route): step 1/1.</text>
</comment>
<dbReference type="GO" id="GO:0003952">
    <property type="term" value="F:NAD+ synthase (glutamine-hydrolyzing) activity"/>
    <property type="evidence" value="ECO:0007669"/>
    <property type="project" value="UniProtKB-UniRule"/>
</dbReference>
<evidence type="ECO:0000256" key="2">
    <source>
        <dbReference type="ARBA" id="ARBA00007145"/>
    </source>
</evidence>
<dbReference type="UniPathway" id="UPA00253">
    <property type="reaction ID" value="UER00334"/>
</dbReference>
<comment type="similarity">
    <text evidence="9">Belongs to the NAD synthetase family.</text>
</comment>
<dbReference type="InterPro" id="IPR022310">
    <property type="entry name" value="NAD/GMP_synthase"/>
</dbReference>
<evidence type="ECO:0000259" key="10">
    <source>
        <dbReference type="PROSITE" id="PS50263"/>
    </source>
</evidence>
<sequence length="674" mass="74518">MFNLRIAAASVNQTPMDWSGNRRRLISAIEEARVAGARILCLPELAVTGYGCEDMFFSVGVQQAALEGLSSLLPHTRGMAVAVGLPLFYESSLYNAEALMVDGELAGIVCKQFMASDGIHYEPRWFRQWPAGVVGQMELDGRLVPVGDLLFDIGGVRIGFEICRDAWISERPGGRLARRGADIILNPSGSHFAFGKQATRERLVLEGSRAFGVTFVYCNLLGNESGRSIYDGGVLMASGGKMVARGRLFSYSDIELTVADFDIHRNRLARGQAFDARTRVERAGESLQFLPMDWQDAGPSLVDNVSDPEPWEIGQHSKFEEFSRAVPLALFDYLRKSRAQGFVVSLSGGADSSAVAVLVNLMIQRALKEMSPAEFVDRLGSFPRLKAALESLDTEDPIEVAKTFTGALLACVYQPTRNSSDTTRNAAKTVANAVGADYFEWDVDAQNQGYIDLVSKAVNRELEWETDDIALQNIQARTRGPGVWLLANLRGAILLATSNRSEAAAGYATMDGDTCGGLSPIAGIDKQFIRKWLRWLETVGSEDLQPVPELAVITAQEPTAELRPNEEHQTDEADLMPYPVLDAIERAAIRDKQLPADVYAVIQAQYPEVEATQVGRWVVRFFELWCRNQWKRERYAPSFHVDDESLDPKSWCRFPILNSGFAEELAELKEQLGI</sequence>
<evidence type="ECO:0000256" key="8">
    <source>
        <dbReference type="PIRNR" id="PIRNR006630"/>
    </source>
</evidence>
<evidence type="ECO:0000256" key="6">
    <source>
        <dbReference type="ARBA" id="ARBA00023027"/>
    </source>
</evidence>
<dbReference type="SUPFAM" id="SSF56317">
    <property type="entry name" value="Carbon-nitrogen hydrolase"/>
    <property type="match status" value="1"/>
</dbReference>
<accession>A0A518AR43</accession>
<feature type="active site" description="Nucleophile; for glutaminase activity" evidence="7">
    <location>
        <position position="163"/>
    </location>
</feature>
<dbReference type="HAMAP" id="MF_02090">
    <property type="entry name" value="NadE_glutamine_dep"/>
    <property type="match status" value="1"/>
</dbReference>
<evidence type="ECO:0000256" key="5">
    <source>
        <dbReference type="ARBA" id="ARBA00022840"/>
    </source>
</evidence>
<dbReference type="EC" id="6.3.5.1" evidence="7 8"/>
<dbReference type="CDD" id="cd07570">
    <property type="entry name" value="GAT_Gln-NAD-synth"/>
    <property type="match status" value="1"/>
</dbReference>
<organism evidence="11 12">
    <name type="scientific">Aeoliella mucimassa</name>
    <dbReference type="NCBI Taxonomy" id="2527972"/>
    <lineage>
        <taxon>Bacteria</taxon>
        <taxon>Pseudomonadati</taxon>
        <taxon>Planctomycetota</taxon>
        <taxon>Planctomycetia</taxon>
        <taxon>Pirellulales</taxon>
        <taxon>Lacipirellulaceae</taxon>
        <taxon>Aeoliella</taxon>
    </lineage>
</organism>
<dbReference type="RefSeq" id="WP_145248180.1">
    <property type="nucleotide sequence ID" value="NZ_CP036278.1"/>
</dbReference>
<feature type="binding site" evidence="7">
    <location>
        <position position="497"/>
    </location>
    <ligand>
        <name>ATP</name>
        <dbReference type="ChEBI" id="CHEBI:30616"/>
    </ligand>
</feature>
<feature type="binding site" evidence="7">
    <location>
        <position position="190"/>
    </location>
    <ligand>
        <name>L-glutamine</name>
        <dbReference type="ChEBI" id="CHEBI:58359"/>
    </ligand>
</feature>
<dbReference type="InterPro" id="IPR014729">
    <property type="entry name" value="Rossmann-like_a/b/a_fold"/>
</dbReference>
<evidence type="ECO:0000256" key="4">
    <source>
        <dbReference type="ARBA" id="ARBA00022741"/>
    </source>
</evidence>
<dbReference type="GO" id="GO:0009435">
    <property type="term" value="P:NAD+ biosynthetic process"/>
    <property type="evidence" value="ECO:0007669"/>
    <property type="project" value="UniProtKB-UniRule"/>
</dbReference>
<dbReference type="InterPro" id="IPR036526">
    <property type="entry name" value="C-N_Hydrolase_sf"/>
</dbReference>
<dbReference type="InterPro" id="IPR003010">
    <property type="entry name" value="C-N_Hydrolase"/>
</dbReference>
<dbReference type="CDD" id="cd00553">
    <property type="entry name" value="NAD_synthase"/>
    <property type="match status" value="1"/>
</dbReference>
<dbReference type="Gene3D" id="3.40.50.620">
    <property type="entry name" value="HUPs"/>
    <property type="match status" value="1"/>
</dbReference>
<dbReference type="EMBL" id="CP036278">
    <property type="protein sequence ID" value="QDU57186.1"/>
    <property type="molecule type" value="Genomic_DNA"/>
</dbReference>
<dbReference type="PANTHER" id="PTHR23090:SF9">
    <property type="entry name" value="GLUTAMINE-DEPENDENT NAD(+) SYNTHETASE"/>
    <property type="match status" value="1"/>
</dbReference>
<comment type="caution">
    <text evidence="7">Lacks conserved residue(s) required for the propagation of feature annotation.</text>
</comment>
<dbReference type="NCBIfam" id="TIGR00552">
    <property type="entry name" value="nadE"/>
    <property type="match status" value="1"/>
</dbReference>
<proteinExistence type="inferred from homology"/>
<evidence type="ECO:0000256" key="9">
    <source>
        <dbReference type="RuleBase" id="RU003811"/>
    </source>
</evidence>
<dbReference type="Pfam" id="PF02540">
    <property type="entry name" value="NAD_synthase"/>
    <property type="match status" value="1"/>
</dbReference>
<gene>
    <name evidence="7 11" type="primary">nadE</name>
    <name evidence="11" type="ORF">Pan181_34000</name>
</gene>
<dbReference type="Proteomes" id="UP000315750">
    <property type="component" value="Chromosome"/>
</dbReference>
<protein>
    <recommendedName>
        <fullName evidence="7 8">Glutamine-dependent NAD(+) synthetase</fullName>
        <ecNumber evidence="7 8">6.3.5.1</ecNumber>
    </recommendedName>
    <alternativeName>
        <fullName evidence="7 8">NAD(+) synthase [glutamine-hydrolyzing]</fullName>
    </alternativeName>
</protein>
<feature type="active site" description="Proton acceptor; for glutaminase activity" evidence="7">
    <location>
        <position position="44"/>
    </location>
</feature>
<dbReference type="Gene3D" id="3.60.110.10">
    <property type="entry name" value="Carbon-nitrogen hydrolase"/>
    <property type="match status" value="1"/>
</dbReference>
<reference evidence="11 12" key="1">
    <citation type="submission" date="2019-02" db="EMBL/GenBank/DDBJ databases">
        <title>Deep-cultivation of Planctomycetes and their phenomic and genomic characterization uncovers novel biology.</title>
        <authorList>
            <person name="Wiegand S."/>
            <person name="Jogler M."/>
            <person name="Boedeker C."/>
            <person name="Pinto D."/>
            <person name="Vollmers J."/>
            <person name="Rivas-Marin E."/>
            <person name="Kohn T."/>
            <person name="Peeters S.H."/>
            <person name="Heuer A."/>
            <person name="Rast P."/>
            <person name="Oberbeckmann S."/>
            <person name="Bunk B."/>
            <person name="Jeske O."/>
            <person name="Meyerdierks A."/>
            <person name="Storesund J.E."/>
            <person name="Kallscheuer N."/>
            <person name="Luecker S."/>
            <person name="Lage O.M."/>
            <person name="Pohl T."/>
            <person name="Merkel B.J."/>
            <person name="Hornburger P."/>
            <person name="Mueller R.-W."/>
            <person name="Bruemmer F."/>
            <person name="Labrenz M."/>
            <person name="Spormann A.M."/>
            <person name="Op den Camp H."/>
            <person name="Overmann J."/>
            <person name="Amann R."/>
            <person name="Jetten M.S.M."/>
            <person name="Mascher T."/>
            <person name="Medema M.H."/>
            <person name="Devos D.P."/>
            <person name="Kaster A.-K."/>
            <person name="Ovreas L."/>
            <person name="Rohde M."/>
            <person name="Galperin M.Y."/>
            <person name="Jogler C."/>
        </authorList>
    </citation>
    <scope>NUCLEOTIDE SEQUENCE [LARGE SCALE GENOMIC DNA]</scope>
    <source>
        <strain evidence="11 12">Pan181</strain>
    </source>
</reference>
<dbReference type="Pfam" id="PF00795">
    <property type="entry name" value="CN_hydrolase"/>
    <property type="match status" value="1"/>
</dbReference>
<dbReference type="KEGG" id="amuc:Pan181_34000"/>
<comment type="function">
    <text evidence="7">Catalyzes the ATP-dependent amidation of deamido-NAD to form NAD. Uses L-glutamine as a nitrogen source.</text>
</comment>
<feature type="binding site" evidence="7">
    <location>
        <position position="473"/>
    </location>
    <ligand>
        <name>deamido-NAD(+)</name>
        <dbReference type="ChEBI" id="CHEBI:58437"/>
        <note>ligand shared between two neighboring subunits</note>
    </ligand>
</feature>
<feature type="binding site" evidence="7">
    <location>
        <position position="631"/>
    </location>
    <ligand>
        <name>deamido-NAD(+)</name>
        <dbReference type="ChEBI" id="CHEBI:58437"/>
        <note>ligand shared between two neighboring subunits</note>
    </ligand>
</feature>
<keyword evidence="3 7" id="KW-0436">Ligase</keyword>
<keyword evidence="6 7" id="KW-0520">NAD</keyword>
<evidence type="ECO:0000256" key="3">
    <source>
        <dbReference type="ARBA" id="ARBA00022598"/>
    </source>
</evidence>
<evidence type="ECO:0000256" key="7">
    <source>
        <dbReference type="HAMAP-Rule" id="MF_02090"/>
    </source>
</evidence>
<feature type="domain" description="CN hydrolase" evidence="10">
    <location>
        <begin position="4"/>
        <end position="263"/>
    </location>
</feature>
<feature type="binding site" evidence="7">
    <location>
        <position position="502"/>
    </location>
    <ligand>
        <name>deamido-NAD(+)</name>
        <dbReference type="ChEBI" id="CHEBI:58437"/>
        <note>ligand shared between two neighboring subunits</note>
    </ligand>
</feature>
<evidence type="ECO:0000313" key="12">
    <source>
        <dbReference type="Proteomes" id="UP000315750"/>
    </source>
</evidence>
<comment type="similarity">
    <text evidence="2 7 8">In the C-terminal section; belongs to the NAD synthetase family.</text>
</comment>
<dbReference type="GO" id="GO:0008795">
    <property type="term" value="F:NAD+ synthase activity"/>
    <property type="evidence" value="ECO:0007669"/>
    <property type="project" value="UniProtKB-UniRule"/>
</dbReference>
<keyword evidence="12" id="KW-1185">Reference proteome</keyword>
<dbReference type="PANTHER" id="PTHR23090">
    <property type="entry name" value="NH 3 /GLUTAMINE-DEPENDENT NAD + SYNTHETASE"/>
    <property type="match status" value="1"/>
</dbReference>
<name>A0A518AR43_9BACT</name>